<sequence length="212" mass="22359">MRLTKLGHACVRIEKDGTTLVVDPGGLTPPGALDGADAVFVTHEHFDHFDEGALRAALDASPALRVWTNGATAAKLEGLGSRVTVVGHGDTFDVNGIGVEVHGEWHAVIHPDIPRVGNVGFLIDGSVFHPGDAFTVPERPVDTLMVPISGPWQKLAEVIDYVREVKPARAYSVHDEVLSDIGKTVVSGMLGANGPGTGTAYERFSPGDAVEL</sequence>
<dbReference type="InterPro" id="IPR050114">
    <property type="entry name" value="UPF0173_UPF0282_UlaG_hydrolase"/>
</dbReference>
<dbReference type="Gene3D" id="3.60.15.10">
    <property type="entry name" value="Ribonuclease Z/Hydroxyacylglutathione hydrolase-like"/>
    <property type="match status" value="1"/>
</dbReference>
<dbReference type="PANTHER" id="PTHR43546:SF3">
    <property type="entry name" value="UPF0173 METAL-DEPENDENT HYDROLASE MJ1163"/>
    <property type="match status" value="1"/>
</dbReference>
<accession>A0ABP3GYE6</accession>
<dbReference type="InterPro" id="IPR036866">
    <property type="entry name" value="RibonucZ/Hydroxyglut_hydro"/>
</dbReference>
<comment type="caution">
    <text evidence="2">The sequence shown here is derived from an EMBL/GenBank/DDBJ whole genome shotgun (WGS) entry which is preliminary data.</text>
</comment>
<reference evidence="3" key="1">
    <citation type="journal article" date="2019" name="Int. J. Syst. Evol. Microbiol.">
        <title>The Global Catalogue of Microorganisms (GCM) 10K type strain sequencing project: providing services to taxonomists for standard genome sequencing and annotation.</title>
        <authorList>
            <consortium name="The Broad Institute Genomics Platform"/>
            <consortium name="The Broad Institute Genome Sequencing Center for Infectious Disease"/>
            <person name="Wu L."/>
            <person name="Ma J."/>
        </authorList>
    </citation>
    <scope>NUCLEOTIDE SEQUENCE [LARGE SCALE GENOMIC DNA]</scope>
    <source>
        <strain evidence="3">JCM 3146</strain>
    </source>
</reference>
<dbReference type="Pfam" id="PF13483">
    <property type="entry name" value="Lactamase_B_3"/>
    <property type="match status" value="1"/>
</dbReference>
<feature type="domain" description="Metallo-beta-lactamase" evidence="1">
    <location>
        <begin position="7"/>
        <end position="174"/>
    </location>
</feature>
<dbReference type="SUPFAM" id="SSF56281">
    <property type="entry name" value="Metallo-hydrolase/oxidoreductase"/>
    <property type="match status" value="1"/>
</dbReference>
<dbReference type="SMART" id="SM00849">
    <property type="entry name" value="Lactamase_B"/>
    <property type="match status" value="1"/>
</dbReference>
<keyword evidence="3" id="KW-1185">Reference proteome</keyword>
<dbReference type="PANTHER" id="PTHR43546">
    <property type="entry name" value="UPF0173 METAL-DEPENDENT HYDROLASE MJ1163-RELATED"/>
    <property type="match status" value="1"/>
</dbReference>
<protein>
    <submittedName>
        <fullName evidence="2">MBL fold metallo-hydrolase</fullName>
    </submittedName>
</protein>
<dbReference type="RefSeq" id="WP_252801815.1">
    <property type="nucleotide sequence ID" value="NZ_BAAABM010000047.1"/>
</dbReference>
<name>A0ABP3GYE6_9ACTN</name>
<evidence type="ECO:0000313" key="2">
    <source>
        <dbReference type="EMBL" id="GAA0354907.1"/>
    </source>
</evidence>
<evidence type="ECO:0000313" key="3">
    <source>
        <dbReference type="Proteomes" id="UP001501822"/>
    </source>
</evidence>
<dbReference type="InterPro" id="IPR001279">
    <property type="entry name" value="Metallo-B-lactamas"/>
</dbReference>
<organism evidence="2 3">
    <name type="scientific">Actinoallomurus spadix</name>
    <dbReference type="NCBI Taxonomy" id="79912"/>
    <lineage>
        <taxon>Bacteria</taxon>
        <taxon>Bacillati</taxon>
        <taxon>Actinomycetota</taxon>
        <taxon>Actinomycetes</taxon>
        <taxon>Streptosporangiales</taxon>
        <taxon>Thermomonosporaceae</taxon>
        <taxon>Actinoallomurus</taxon>
    </lineage>
</organism>
<evidence type="ECO:0000259" key="1">
    <source>
        <dbReference type="SMART" id="SM00849"/>
    </source>
</evidence>
<dbReference type="EMBL" id="BAAABM010000047">
    <property type="protein sequence ID" value="GAA0354907.1"/>
    <property type="molecule type" value="Genomic_DNA"/>
</dbReference>
<proteinExistence type="predicted"/>
<gene>
    <name evidence="2" type="ORF">GCM10010151_50560</name>
</gene>
<dbReference type="Proteomes" id="UP001501822">
    <property type="component" value="Unassembled WGS sequence"/>
</dbReference>